<protein>
    <submittedName>
        <fullName evidence="2">Uncharacterized protein HLSG-g57b</fullName>
    </submittedName>
</protein>
<feature type="signal peptide" evidence="1">
    <location>
        <begin position="1"/>
        <end position="18"/>
    </location>
</feature>
<evidence type="ECO:0000313" key="2">
    <source>
        <dbReference type="EMBL" id="BAE02651.1"/>
    </source>
</evidence>
<reference evidence="2" key="1">
    <citation type="journal article" date="2005" name="J. Vet. Med. Sci.">
        <title>Random sequencing of cDNA library derived from partially-fed adult female Haemaphysalis longicornis salivary gland.</title>
        <authorList>
            <person name="Nakajima C."/>
            <person name="da Silva I."/>
            <person name="Imamura S."/>
            <person name="Konnai S."/>
            <person name="Ohashi K."/>
            <person name="Onuma M."/>
        </authorList>
    </citation>
    <scope>NUCLEOTIDE SEQUENCE</scope>
    <source>
        <tissue evidence="2">Salivary gland</tissue>
    </source>
</reference>
<feature type="chain" id="PRO_5004242532" evidence="1">
    <location>
        <begin position="19"/>
        <end position="173"/>
    </location>
</feature>
<organism evidence="2">
    <name type="scientific">Haemaphysalis longicornis</name>
    <name type="common">Bush tick</name>
    <dbReference type="NCBI Taxonomy" id="44386"/>
    <lineage>
        <taxon>Eukaryota</taxon>
        <taxon>Metazoa</taxon>
        <taxon>Ecdysozoa</taxon>
        <taxon>Arthropoda</taxon>
        <taxon>Chelicerata</taxon>
        <taxon>Arachnida</taxon>
        <taxon>Acari</taxon>
        <taxon>Parasitiformes</taxon>
        <taxon>Ixodida</taxon>
        <taxon>Ixodoidea</taxon>
        <taxon>Ixodidae</taxon>
        <taxon>Haemaphysalinae</taxon>
        <taxon>Haemaphysalis</taxon>
    </lineage>
</organism>
<dbReference type="AlphaFoldDB" id="Q4R186"/>
<dbReference type="EMBL" id="AB219090">
    <property type="protein sequence ID" value="BAE02651.1"/>
    <property type="molecule type" value="mRNA"/>
</dbReference>
<accession>Q4R186</accession>
<evidence type="ECO:0000256" key="1">
    <source>
        <dbReference type="SAM" id="SignalP"/>
    </source>
</evidence>
<keyword evidence="1" id="KW-0732">Signal</keyword>
<sequence>MQPRTLLFVALIAIAVNGEVIRDLKPAPSSDIIEARGDSEDTCLPTDRFKLRFKGAKESKKLKKPWKNVSSCTVQITCTYERVIKDSFQVSFWAPYGLSRYGFHMTKESMTFKPGGTATMKATFKLQRRGEVAVKKAMATFYVDCYDSSTPREKVEGYISGAYSEEVLQCTQG</sequence>
<name>Q4R186_HAELO</name>
<gene>
    <name evidence="2" type="primary">HLSG-g57b</name>
</gene>
<proteinExistence type="evidence at transcript level"/>